<sequence length="80" mass="8960">MATAPVGVQYGFSSENQEWVPPPRRVKLSDEGVYMAFKTMTAVERADTFPGDFDRHGHVRATRNPEDPTPSFRPAHLTSL</sequence>
<dbReference type="RefSeq" id="XP_056578700.1">
    <property type="nucleotide sequence ID" value="XM_056722450.1"/>
</dbReference>
<organism evidence="2 3">
    <name type="scientific">Penicillium concentricum</name>
    <dbReference type="NCBI Taxonomy" id="293559"/>
    <lineage>
        <taxon>Eukaryota</taxon>
        <taxon>Fungi</taxon>
        <taxon>Dikarya</taxon>
        <taxon>Ascomycota</taxon>
        <taxon>Pezizomycotina</taxon>
        <taxon>Eurotiomycetes</taxon>
        <taxon>Eurotiomycetidae</taxon>
        <taxon>Eurotiales</taxon>
        <taxon>Aspergillaceae</taxon>
        <taxon>Penicillium</taxon>
    </lineage>
</organism>
<keyword evidence="3" id="KW-1185">Reference proteome</keyword>
<feature type="region of interest" description="Disordered" evidence="1">
    <location>
        <begin position="48"/>
        <end position="80"/>
    </location>
</feature>
<dbReference type="AlphaFoldDB" id="A0A9W9V9M9"/>
<accession>A0A9W9V9M9</accession>
<dbReference type="GeneID" id="81461633"/>
<name>A0A9W9V9M9_9EURO</name>
<reference evidence="2" key="1">
    <citation type="submission" date="2022-12" db="EMBL/GenBank/DDBJ databases">
        <authorList>
            <person name="Petersen C."/>
        </authorList>
    </citation>
    <scope>NUCLEOTIDE SEQUENCE</scope>
    <source>
        <strain evidence="2">IBT 3081</strain>
    </source>
</reference>
<comment type="caution">
    <text evidence="2">The sequence shown here is derived from an EMBL/GenBank/DDBJ whole genome shotgun (WGS) entry which is preliminary data.</text>
</comment>
<evidence type="ECO:0000313" key="2">
    <source>
        <dbReference type="EMBL" id="KAJ5372714.1"/>
    </source>
</evidence>
<protein>
    <submittedName>
        <fullName evidence="2">Uncharacterized protein</fullName>
    </submittedName>
</protein>
<dbReference type="OrthoDB" id="4369470at2759"/>
<reference evidence="2" key="2">
    <citation type="journal article" date="2023" name="IMA Fungus">
        <title>Comparative genomic study of the Penicillium genus elucidates a diverse pangenome and 15 lateral gene transfer events.</title>
        <authorList>
            <person name="Petersen C."/>
            <person name="Sorensen T."/>
            <person name="Nielsen M.R."/>
            <person name="Sondergaard T.E."/>
            <person name="Sorensen J.L."/>
            <person name="Fitzpatrick D.A."/>
            <person name="Frisvad J.C."/>
            <person name="Nielsen K.L."/>
        </authorList>
    </citation>
    <scope>NUCLEOTIDE SEQUENCE</scope>
    <source>
        <strain evidence="2">IBT 3081</strain>
    </source>
</reference>
<gene>
    <name evidence="2" type="ORF">N7517_004720</name>
</gene>
<evidence type="ECO:0000256" key="1">
    <source>
        <dbReference type="SAM" id="MobiDB-lite"/>
    </source>
</evidence>
<dbReference type="EMBL" id="JAPZBT010000002">
    <property type="protein sequence ID" value="KAJ5372714.1"/>
    <property type="molecule type" value="Genomic_DNA"/>
</dbReference>
<evidence type="ECO:0000313" key="3">
    <source>
        <dbReference type="Proteomes" id="UP001147752"/>
    </source>
</evidence>
<proteinExistence type="predicted"/>
<dbReference type="Proteomes" id="UP001147752">
    <property type="component" value="Unassembled WGS sequence"/>
</dbReference>